<accession>A0A7X0RK46</accession>
<feature type="transmembrane region" description="Helical" evidence="1">
    <location>
        <begin position="303"/>
        <end position="320"/>
    </location>
</feature>
<feature type="transmembrane region" description="Helical" evidence="1">
    <location>
        <begin position="160"/>
        <end position="185"/>
    </location>
</feature>
<feature type="transmembrane region" description="Helical" evidence="1">
    <location>
        <begin position="234"/>
        <end position="256"/>
    </location>
</feature>
<name>A0A7X0RK46_9ACTN</name>
<gene>
    <name evidence="2" type="ORF">H5V45_20075</name>
</gene>
<proteinExistence type="predicted"/>
<keyword evidence="1" id="KW-1133">Transmembrane helix</keyword>
<comment type="caution">
    <text evidence="2">The sequence shown here is derived from an EMBL/GenBank/DDBJ whole genome shotgun (WGS) entry which is preliminary data.</text>
</comment>
<evidence type="ECO:0000313" key="2">
    <source>
        <dbReference type="EMBL" id="MBB6629627.1"/>
    </source>
</evidence>
<organism evidence="2 3">
    <name type="scientific">Nocardioides luti</name>
    <dbReference type="NCBI Taxonomy" id="2761101"/>
    <lineage>
        <taxon>Bacteria</taxon>
        <taxon>Bacillati</taxon>
        <taxon>Actinomycetota</taxon>
        <taxon>Actinomycetes</taxon>
        <taxon>Propionibacteriales</taxon>
        <taxon>Nocardioidaceae</taxon>
        <taxon>Nocardioides</taxon>
    </lineage>
</organism>
<reference evidence="2 3" key="1">
    <citation type="submission" date="2020-08" db="EMBL/GenBank/DDBJ databases">
        <authorList>
            <person name="Seo M.-J."/>
        </authorList>
    </citation>
    <scope>NUCLEOTIDE SEQUENCE [LARGE SCALE GENOMIC DNA]</scope>
    <source>
        <strain evidence="2 3">KIGAM211</strain>
    </source>
</reference>
<feature type="transmembrane region" description="Helical" evidence="1">
    <location>
        <begin position="118"/>
        <end position="139"/>
    </location>
</feature>
<dbReference type="AlphaFoldDB" id="A0A7X0RK46"/>
<evidence type="ECO:0000256" key="1">
    <source>
        <dbReference type="SAM" id="Phobius"/>
    </source>
</evidence>
<feature type="transmembrane region" description="Helical" evidence="1">
    <location>
        <begin position="205"/>
        <end position="227"/>
    </location>
</feature>
<keyword evidence="3" id="KW-1185">Reference proteome</keyword>
<evidence type="ECO:0000313" key="3">
    <source>
        <dbReference type="Proteomes" id="UP000523955"/>
    </source>
</evidence>
<keyword evidence="1" id="KW-0472">Membrane</keyword>
<keyword evidence="1" id="KW-0812">Transmembrane</keyword>
<dbReference type="Proteomes" id="UP000523955">
    <property type="component" value="Unassembled WGS sequence"/>
</dbReference>
<dbReference type="RefSeq" id="WP_185254940.1">
    <property type="nucleotide sequence ID" value="NZ_JACKXE010000002.1"/>
</dbReference>
<sequence length="326" mass="35164">MRALLSVELTRFRWRRAVLLILVAAVVVPGLIFAATAWNTRPVSASEAAEVQRMVEEQRQDPSVQKQLDRCVAKPQRYGVDPSGDVQAACEEMTLPQPEWFSTRQPLDLRTELEQGSLLGVAVVLTMLLLLVGTTFVGHDWNSGSMSNQLLFEPRRARVWAAKGAVVLGTGLLLAGVVLASYWGGLLALAHARDLAVPDGLVSKGYGVVLRGALLAAFAGLGGYALTMLFRSTVATLGVMFAVAIAGPLLITLLGFPGNQRYMPQNNYAAVLFKDTTYYDESACAQSPDGSCEQHLRLAGGTTYFATLLLLAGVPSVLSFRRRDVP</sequence>
<dbReference type="EMBL" id="JACKXE010000002">
    <property type="protein sequence ID" value="MBB6629627.1"/>
    <property type="molecule type" value="Genomic_DNA"/>
</dbReference>
<protein>
    <submittedName>
        <fullName evidence="2">ABC transporter permease subunit</fullName>
    </submittedName>
</protein>